<keyword evidence="8" id="KW-1185">Reference proteome</keyword>
<keyword evidence="2 6" id="KW-0812">Transmembrane</keyword>
<dbReference type="InterPro" id="IPR009801">
    <property type="entry name" value="TMEM126"/>
</dbReference>
<dbReference type="Pfam" id="PF07114">
    <property type="entry name" value="TMEM126"/>
    <property type="match status" value="1"/>
</dbReference>
<evidence type="ECO:0000256" key="2">
    <source>
        <dbReference type="ARBA" id="ARBA00022692"/>
    </source>
</evidence>
<keyword evidence="5 6" id="KW-0472">Membrane</keyword>
<evidence type="ECO:0000256" key="6">
    <source>
        <dbReference type="SAM" id="Phobius"/>
    </source>
</evidence>
<dbReference type="GO" id="GO:0032981">
    <property type="term" value="P:mitochondrial respiratory chain complex I assembly"/>
    <property type="evidence" value="ECO:0007669"/>
    <property type="project" value="TreeGrafter"/>
</dbReference>
<feature type="transmembrane region" description="Helical" evidence="6">
    <location>
        <begin position="81"/>
        <end position="99"/>
    </location>
</feature>
<dbReference type="GO" id="GO:0031966">
    <property type="term" value="C:mitochondrial membrane"/>
    <property type="evidence" value="ECO:0007669"/>
    <property type="project" value="UniProtKB-SubCell"/>
</dbReference>
<evidence type="ECO:0000256" key="5">
    <source>
        <dbReference type="ARBA" id="ARBA00023136"/>
    </source>
</evidence>
<evidence type="ECO:0000313" key="8">
    <source>
        <dbReference type="Proteomes" id="UP000792457"/>
    </source>
</evidence>
<evidence type="ECO:0000256" key="3">
    <source>
        <dbReference type="ARBA" id="ARBA00022989"/>
    </source>
</evidence>
<accession>A0A8K0PD78</accession>
<name>A0A8K0PD78_LADFU</name>
<comment type="subcellular location">
    <subcellularLocation>
        <location evidence="1">Mitochondrion membrane</location>
        <topology evidence="1">Multi-pass membrane protein</topology>
    </subcellularLocation>
</comment>
<evidence type="ECO:0000256" key="4">
    <source>
        <dbReference type="ARBA" id="ARBA00023128"/>
    </source>
</evidence>
<protein>
    <recommendedName>
        <fullName evidence="9">Transmembrane protein 126A</fullName>
    </recommendedName>
</protein>
<gene>
    <name evidence="7" type="ORF">J437_LFUL016769</name>
</gene>
<comment type="caution">
    <text evidence="7">The sequence shown here is derived from an EMBL/GenBank/DDBJ whole genome shotgun (WGS) entry which is preliminary data.</text>
</comment>
<proteinExistence type="predicted"/>
<reference evidence="7" key="2">
    <citation type="submission" date="2017-10" db="EMBL/GenBank/DDBJ databases">
        <title>Ladona fulva Genome sequencing and assembly.</title>
        <authorList>
            <person name="Murali S."/>
            <person name="Richards S."/>
            <person name="Bandaranaike D."/>
            <person name="Bellair M."/>
            <person name="Blankenburg K."/>
            <person name="Chao H."/>
            <person name="Dinh H."/>
            <person name="Doddapaneni H."/>
            <person name="Dugan-Rocha S."/>
            <person name="Elkadiri S."/>
            <person name="Gnanaolivu R."/>
            <person name="Hernandez B."/>
            <person name="Skinner E."/>
            <person name="Javaid M."/>
            <person name="Lee S."/>
            <person name="Li M."/>
            <person name="Ming W."/>
            <person name="Munidasa M."/>
            <person name="Muniz J."/>
            <person name="Nguyen L."/>
            <person name="Hughes D."/>
            <person name="Osuji N."/>
            <person name="Pu L.-L."/>
            <person name="Puazo M."/>
            <person name="Qu C."/>
            <person name="Quiroz J."/>
            <person name="Raj R."/>
            <person name="Weissenberger G."/>
            <person name="Xin Y."/>
            <person name="Zou X."/>
            <person name="Han Y."/>
            <person name="Worley K."/>
            <person name="Muzny D."/>
            <person name="Gibbs R."/>
        </authorList>
    </citation>
    <scope>NUCLEOTIDE SEQUENCE</scope>
    <source>
        <strain evidence="7">Sampled in the wild</strain>
    </source>
</reference>
<keyword evidence="4" id="KW-0496">Mitochondrion</keyword>
<dbReference type="OrthoDB" id="6234762at2759"/>
<dbReference type="AlphaFoldDB" id="A0A8K0PD78"/>
<feature type="transmembrane region" description="Helical" evidence="6">
    <location>
        <begin position="47"/>
        <end position="69"/>
    </location>
</feature>
<dbReference type="Proteomes" id="UP000792457">
    <property type="component" value="Unassembled WGS sequence"/>
</dbReference>
<reference evidence="7" key="1">
    <citation type="submission" date="2013-04" db="EMBL/GenBank/DDBJ databases">
        <authorList>
            <person name="Qu J."/>
            <person name="Murali S.C."/>
            <person name="Bandaranaike D."/>
            <person name="Bellair M."/>
            <person name="Blankenburg K."/>
            <person name="Chao H."/>
            <person name="Dinh H."/>
            <person name="Doddapaneni H."/>
            <person name="Downs B."/>
            <person name="Dugan-Rocha S."/>
            <person name="Elkadiri S."/>
            <person name="Gnanaolivu R.D."/>
            <person name="Hernandez B."/>
            <person name="Javaid M."/>
            <person name="Jayaseelan J.C."/>
            <person name="Lee S."/>
            <person name="Li M."/>
            <person name="Ming W."/>
            <person name="Munidasa M."/>
            <person name="Muniz J."/>
            <person name="Nguyen L."/>
            <person name="Ongeri F."/>
            <person name="Osuji N."/>
            <person name="Pu L.-L."/>
            <person name="Puazo M."/>
            <person name="Qu C."/>
            <person name="Quiroz J."/>
            <person name="Raj R."/>
            <person name="Weissenberger G."/>
            <person name="Xin Y."/>
            <person name="Zou X."/>
            <person name="Han Y."/>
            <person name="Richards S."/>
            <person name="Worley K."/>
            <person name="Muzny D."/>
            <person name="Gibbs R."/>
        </authorList>
    </citation>
    <scope>NUCLEOTIDE SEQUENCE</scope>
    <source>
        <strain evidence="7">Sampled in the wild</strain>
    </source>
</reference>
<keyword evidence="3 6" id="KW-1133">Transmembrane helix</keyword>
<sequence>MNQIVMALQRQAGPIPEGAVLLSEKDAVRHQWQIISSWEPKSEVWPFRYALAVSALSGGGIAAYVNGHFRKKLRLAHHGRAITFLPNVIIPAIVSSMFHQNVMTDVMLMKTDCPVCIQIRSSAYQAFFGGIYPTFLAPVSTLLMAARYYTFPVPSIQSSPMDVVKLWAKITLPMKNFLLVAALGQALIGSSLAYFEIKSVIKLSQKLGHIEENLS</sequence>
<evidence type="ECO:0000313" key="7">
    <source>
        <dbReference type="EMBL" id="KAG8239119.1"/>
    </source>
</evidence>
<dbReference type="EMBL" id="KZ309515">
    <property type="protein sequence ID" value="KAG8239119.1"/>
    <property type="molecule type" value="Genomic_DNA"/>
</dbReference>
<dbReference type="PANTHER" id="PTHR16296">
    <property type="entry name" value="UNCHARACTERIZED HYPOTHALAMUS PROTEIN HT007"/>
    <property type="match status" value="1"/>
</dbReference>
<evidence type="ECO:0008006" key="9">
    <source>
        <dbReference type="Google" id="ProtNLM"/>
    </source>
</evidence>
<organism evidence="7 8">
    <name type="scientific">Ladona fulva</name>
    <name type="common">Scarce chaser dragonfly</name>
    <name type="synonym">Libellula fulva</name>
    <dbReference type="NCBI Taxonomy" id="123851"/>
    <lineage>
        <taxon>Eukaryota</taxon>
        <taxon>Metazoa</taxon>
        <taxon>Ecdysozoa</taxon>
        <taxon>Arthropoda</taxon>
        <taxon>Hexapoda</taxon>
        <taxon>Insecta</taxon>
        <taxon>Pterygota</taxon>
        <taxon>Palaeoptera</taxon>
        <taxon>Odonata</taxon>
        <taxon>Epiprocta</taxon>
        <taxon>Anisoptera</taxon>
        <taxon>Libelluloidea</taxon>
        <taxon>Libellulidae</taxon>
        <taxon>Ladona</taxon>
    </lineage>
</organism>
<dbReference type="PANTHER" id="PTHR16296:SF2">
    <property type="entry name" value="TRANSMEMBRANE PROTEIN 126A"/>
    <property type="match status" value="1"/>
</dbReference>
<evidence type="ECO:0000256" key="1">
    <source>
        <dbReference type="ARBA" id="ARBA00004225"/>
    </source>
</evidence>
<feature type="transmembrane region" description="Helical" evidence="6">
    <location>
        <begin position="177"/>
        <end position="197"/>
    </location>
</feature>